<evidence type="ECO:0000313" key="2">
    <source>
        <dbReference type="Proteomes" id="UP000266669"/>
    </source>
</evidence>
<evidence type="ECO:0000313" key="1">
    <source>
        <dbReference type="EMBL" id="RHX88618.1"/>
    </source>
</evidence>
<accession>A0A8B3CWT9</accession>
<gene>
    <name evidence="1" type="ORF">DLM78_06755</name>
</gene>
<name>A0A8B3CWT9_9LEPT</name>
<reference evidence="2" key="1">
    <citation type="submission" date="2018-05" db="EMBL/GenBank/DDBJ databases">
        <title>Leptospira yasudae sp. nov. and Leptospira stimsonii sp. nov., two pathogenic species of the genus Leptospira isolated from environmental sources.</title>
        <authorList>
            <person name="Casanovas-Massana A."/>
            <person name="Hamond C."/>
            <person name="Santos L.A."/>
            <person name="Hacker K.P."/>
            <person name="Balassiano I."/>
            <person name="Medeiros M.A."/>
            <person name="Reis M.G."/>
            <person name="Ko A.I."/>
            <person name="Wunder E.A."/>
        </authorList>
    </citation>
    <scope>NUCLEOTIDE SEQUENCE [LARGE SCALE GENOMIC DNA]</scope>
    <source>
        <strain evidence="2">AMB6-RJ</strain>
    </source>
</reference>
<comment type="caution">
    <text evidence="1">The sequence shown here is derived from an EMBL/GenBank/DDBJ whole genome shotgun (WGS) entry which is preliminary data.</text>
</comment>
<dbReference type="Proteomes" id="UP000266669">
    <property type="component" value="Unassembled WGS sequence"/>
</dbReference>
<sequence>MPLIFFEHQRSIEIAAALSAPFNKLNFLFFECSFLKRQFVESASIAHAVYIQVPPKRSKRLPK</sequence>
<dbReference type="AlphaFoldDB" id="A0A8B3CWT9"/>
<dbReference type="EMBL" id="QHCS01000001">
    <property type="protein sequence ID" value="RHX88618.1"/>
    <property type="molecule type" value="Genomic_DNA"/>
</dbReference>
<protein>
    <submittedName>
        <fullName evidence="1">Uncharacterized protein</fullName>
    </submittedName>
</protein>
<proteinExistence type="predicted"/>
<organism evidence="1 2">
    <name type="scientific">Leptospira stimsonii</name>
    <dbReference type="NCBI Taxonomy" id="2202203"/>
    <lineage>
        <taxon>Bacteria</taxon>
        <taxon>Pseudomonadati</taxon>
        <taxon>Spirochaetota</taxon>
        <taxon>Spirochaetia</taxon>
        <taxon>Leptospirales</taxon>
        <taxon>Leptospiraceae</taxon>
        <taxon>Leptospira</taxon>
    </lineage>
</organism>